<dbReference type="Pfam" id="PF00326">
    <property type="entry name" value="Peptidase_S9"/>
    <property type="match status" value="1"/>
</dbReference>
<dbReference type="STRING" id="1797513.A2782_03510"/>
<keyword evidence="2" id="KW-1133">Transmembrane helix</keyword>
<accession>A0A1G1V019</accession>
<evidence type="ECO:0000313" key="4">
    <source>
        <dbReference type="EMBL" id="OGY08733.1"/>
    </source>
</evidence>
<sequence length="360" mass="40883">MSKFFSYFLVFVMPALLFGFSGWYLAKYPLKSTLIPQTVKEKLRPLDKFTYDALSNRNWEVTPMQIEGPLEYKPTTIRPPYKFNSHIFSTTVNNKKVTGQINIPTTTLALKGETLKGYPVILMLRGYAPLENYQTGVGTRPSAAVFAQNGFVTVAPDFFGYGGSDPRSTDEMEARFESYVIALQLLYNLSRTSELLFGTTHYPLITNHLFLWGHSNGGHLAIATLEMANHSPSFAGQTFPTVLWAPVSKPFPYSVLVYEDEADDLGKQQRKSLSNFEADYDANLYSVHNYLDWLQSPIQLHQGTADEEVPYWWSKDFANNLKSRKKDITLFLYSGANHNLTPAWNTAISRTLSFFKTHIK</sequence>
<name>A0A1G1V019_9BACT</name>
<feature type="transmembrane region" description="Helical" evidence="2">
    <location>
        <begin position="7"/>
        <end position="26"/>
    </location>
</feature>
<dbReference type="EMBL" id="MHBW01000022">
    <property type="protein sequence ID" value="OGY08733.1"/>
    <property type="molecule type" value="Genomic_DNA"/>
</dbReference>
<dbReference type="Proteomes" id="UP000177967">
    <property type="component" value="Unassembled WGS sequence"/>
</dbReference>
<dbReference type="SUPFAM" id="SSF53474">
    <property type="entry name" value="alpha/beta-Hydrolases"/>
    <property type="match status" value="1"/>
</dbReference>
<evidence type="ECO:0000313" key="5">
    <source>
        <dbReference type="Proteomes" id="UP000177967"/>
    </source>
</evidence>
<gene>
    <name evidence="4" type="ORF">A2782_03510</name>
</gene>
<dbReference type="InterPro" id="IPR029058">
    <property type="entry name" value="AB_hydrolase_fold"/>
</dbReference>
<keyword evidence="2" id="KW-0812">Transmembrane</keyword>
<dbReference type="InterPro" id="IPR001375">
    <property type="entry name" value="Peptidase_S9_cat"/>
</dbReference>
<keyword evidence="2" id="KW-0472">Membrane</keyword>
<dbReference type="GO" id="GO:0006508">
    <property type="term" value="P:proteolysis"/>
    <property type="evidence" value="ECO:0007669"/>
    <property type="project" value="InterPro"/>
</dbReference>
<keyword evidence="1" id="KW-0378">Hydrolase</keyword>
<reference evidence="4 5" key="1">
    <citation type="journal article" date="2016" name="Nat. Commun.">
        <title>Thousands of microbial genomes shed light on interconnected biogeochemical processes in an aquifer system.</title>
        <authorList>
            <person name="Anantharaman K."/>
            <person name="Brown C.T."/>
            <person name="Hug L.A."/>
            <person name="Sharon I."/>
            <person name="Castelle C.J."/>
            <person name="Probst A.J."/>
            <person name="Thomas B.C."/>
            <person name="Singh A."/>
            <person name="Wilkins M.J."/>
            <person name="Karaoz U."/>
            <person name="Brodie E.L."/>
            <person name="Williams K.H."/>
            <person name="Hubbard S.S."/>
            <person name="Banfield J.F."/>
        </authorList>
    </citation>
    <scope>NUCLEOTIDE SEQUENCE [LARGE SCALE GENOMIC DNA]</scope>
</reference>
<evidence type="ECO:0000256" key="1">
    <source>
        <dbReference type="ARBA" id="ARBA00022801"/>
    </source>
</evidence>
<proteinExistence type="predicted"/>
<protein>
    <recommendedName>
        <fullName evidence="3">Peptidase S9 prolyl oligopeptidase catalytic domain-containing protein</fullName>
    </recommendedName>
</protein>
<organism evidence="4 5">
    <name type="scientific">Candidatus Blackburnbacteria bacterium RIFCSPHIGHO2_01_FULL_43_15b</name>
    <dbReference type="NCBI Taxonomy" id="1797513"/>
    <lineage>
        <taxon>Bacteria</taxon>
        <taxon>Candidatus Blackburniibacteriota</taxon>
    </lineage>
</organism>
<dbReference type="GO" id="GO:0052689">
    <property type="term" value="F:carboxylic ester hydrolase activity"/>
    <property type="evidence" value="ECO:0007669"/>
    <property type="project" value="UniProtKB-ARBA"/>
</dbReference>
<comment type="caution">
    <text evidence="4">The sequence shown here is derived from an EMBL/GenBank/DDBJ whole genome shotgun (WGS) entry which is preliminary data.</text>
</comment>
<evidence type="ECO:0000259" key="3">
    <source>
        <dbReference type="Pfam" id="PF00326"/>
    </source>
</evidence>
<feature type="domain" description="Peptidase S9 prolyl oligopeptidase catalytic" evidence="3">
    <location>
        <begin position="206"/>
        <end position="359"/>
    </location>
</feature>
<dbReference type="GO" id="GO:0008236">
    <property type="term" value="F:serine-type peptidase activity"/>
    <property type="evidence" value="ECO:0007669"/>
    <property type="project" value="InterPro"/>
</dbReference>
<dbReference type="PANTHER" id="PTHR22946:SF9">
    <property type="entry name" value="POLYKETIDE TRANSFERASE AF380"/>
    <property type="match status" value="1"/>
</dbReference>
<dbReference type="Gene3D" id="3.40.50.1820">
    <property type="entry name" value="alpha/beta hydrolase"/>
    <property type="match status" value="1"/>
</dbReference>
<dbReference type="PANTHER" id="PTHR22946">
    <property type="entry name" value="DIENELACTONE HYDROLASE DOMAIN-CONTAINING PROTEIN-RELATED"/>
    <property type="match status" value="1"/>
</dbReference>
<dbReference type="InterPro" id="IPR050261">
    <property type="entry name" value="FrsA_esterase"/>
</dbReference>
<dbReference type="AlphaFoldDB" id="A0A1G1V019"/>
<evidence type="ECO:0000256" key="2">
    <source>
        <dbReference type="SAM" id="Phobius"/>
    </source>
</evidence>